<dbReference type="InterPro" id="IPR001647">
    <property type="entry name" value="HTH_TetR"/>
</dbReference>
<protein>
    <submittedName>
        <fullName evidence="4">DNA-binding transcriptional regulator YbjK</fullName>
    </submittedName>
</protein>
<sequence>MSITPKGEARRQALLDAVLRVLEKGGPSAVTHRAVAAEAGVPLAAATYYFDDLDDLLVSALRRATEQQLDLFAPLAGARLGDFARALLDYTHTHRAEAIAQYELLFMAMRRDSLKGDAELWYGALDDAVRAATGDRLDEARRRGVSWAVDGLILHMLWRGEPSNVEAVEGALRDILGPQSPRDPRDPT</sequence>
<keyword evidence="1 2" id="KW-0238">DNA-binding</keyword>
<dbReference type="OrthoDB" id="6929199at2"/>
<feature type="domain" description="HTH tetR-type" evidence="3">
    <location>
        <begin position="8"/>
        <end position="68"/>
    </location>
</feature>
<dbReference type="RefSeq" id="WP_100345350.1">
    <property type="nucleotide sequence ID" value="NZ_PGFB01000004.1"/>
</dbReference>
<evidence type="ECO:0000256" key="2">
    <source>
        <dbReference type="PROSITE-ProRule" id="PRU00335"/>
    </source>
</evidence>
<proteinExistence type="predicted"/>
<feature type="DNA-binding region" description="H-T-H motif" evidence="2">
    <location>
        <begin position="31"/>
        <end position="50"/>
    </location>
</feature>
<dbReference type="SUPFAM" id="SSF46689">
    <property type="entry name" value="Homeodomain-like"/>
    <property type="match status" value="1"/>
</dbReference>
<reference evidence="4 5" key="1">
    <citation type="submission" date="2017-11" db="EMBL/GenBank/DDBJ databases">
        <title>Genomic Encyclopedia of Archaeal and Bacterial Type Strains, Phase II (KMG-II): From Individual Species to Whole Genera.</title>
        <authorList>
            <person name="Goeker M."/>
        </authorList>
    </citation>
    <scope>NUCLEOTIDE SEQUENCE [LARGE SCALE GENOMIC DNA]</scope>
    <source>
        <strain evidence="4 5">DSM 25625</strain>
    </source>
</reference>
<dbReference type="GO" id="GO:0003677">
    <property type="term" value="F:DNA binding"/>
    <property type="evidence" value="ECO:0007669"/>
    <property type="project" value="UniProtKB-UniRule"/>
</dbReference>
<name>A0A2M9BUK6_9MICO</name>
<organism evidence="4 5">
    <name type="scientific">Compostimonas suwonensis</name>
    <dbReference type="NCBI Taxonomy" id="1048394"/>
    <lineage>
        <taxon>Bacteria</taxon>
        <taxon>Bacillati</taxon>
        <taxon>Actinomycetota</taxon>
        <taxon>Actinomycetes</taxon>
        <taxon>Micrococcales</taxon>
        <taxon>Microbacteriaceae</taxon>
        <taxon>Compostimonas</taxon>
    </lineage>
</organism>
<gene>
    <name evidence="4" type="ORF">CLV54_2582</name>
</gene>
<dbReference type="EMBL" id="PGFB01000004">
    <property type="protein sequence ID" value="PJJ61634.1"/>
    <property type="molecule type" value="Genomic_DNA"/>
</dbReference>
<dbReference type="AlphaFoldDB" id="A0A2M9BUK6"/>
<evidence type="ECO:0000259" key="3">
    <source>
        <dbReference type="PROSITE" id="PS50977"/>
    </source>
</evidence>
<keyword evidence="5" id="KW-1185">Reference proteome</keyword>
<evidence type="ECO:0000256" key="1">
    <source>
        <dbReference type="ARBA" id="ARBA00023125"/>
    </source>
</evidence>
<dbReference type="InterPro" id="IPR036271">
    <property type="entry name" value="Tet_transcr_reg_TetR-rel_C_sf"/>
</dbReference>
<dbReference type="Pfam" id="PF00440">
    <property type="entry name" value="TetR_N"/>
    <property type="match status" value="1"/>
</dbReference>
<dbReference type="SUPFAM" id="SSF48498">
    <property type="entry name" value="Tetracyclin repressor-like, C-terminal domain"/>
    <property type="match status" value="1"/>
</dbReference>
<comment type="caution">
    <text evidence="4">The sequence shown here is derived from an EMBL/GenBank/DDBJ whole genome shotgun (WGS) entry which is preliminary data.</text>
</comment>
<dbReference type="InterPro" id="IPR009057">
    <property type="entry name" value="Homeodomain-like_sf"/>
</dbReference>
<dbReference type="Gene3D" id="1.10.357.10">
    <property type="entry name" value="Tetracycline Repressor, domain 2"/>
    <property type="match status" value="1"/>
</dbReference>
<evidence type="ECO:0000313" key="5">
    <source>
        <dbReference type="Proteomes" id="UP000230161"/>
    </source>
</evidence>
<evidence type="ECO:0000313" key="4">
    <source>
        <dbReference type="EMBL" id="PJJ61634.1"/>
    </source>
</evidence>
<dbReference type="InterPro" id="IPR041583">
    <property type="entry name" value="TetR_C_31"/>
</dbReference>
<accession>A0A2M9BUK6</accession>
<dbReference type="Proteomes" id="UP000230161">
    <property type="component" value="Unassembled WGS sequence"/>
</dbReference>
<dbReference type="PROSITE" id="PS50977">
    <property type="entry name" value="HTH_TETR_2"/>
    <property type="match status" value="1"/>
</dbReference>
<dbReference type="Pfam" id="PF17940">
    <property type="entry name" value="TetR_C_31"/>
    <property type="match status" value="1"/>
</dbReference>